<evidence type="ECO:0000313" key="2">
    <source>
        <dbReference type="Proteomes" id="UP000174965"/>
    </source>
</evidence>
<dbReference type="GO" id="GO:0008009">
    <property type="term" value="F:chemokine activity"/>
    <property type="evidence" value="ECO:0007669"/>
    <property type="project" value="InterPro"/>
</dbReference>
<dbReference type="Proteomes" id="UP000174965">
    <property type="component" value="Segment"/>
</dbReference>
<dbReference type="EMBL" id="JN227533">
    <property type="protein sequence ID" value="AEQ32269.1"/>
    <property type="molecule type" value="Genomic_DNA"/>
</dbReference>
<evidence type="ECO:0000313" key="1">
    <source>
        <dbReference type="EMBL" id="AEQ32269.1"/>
    </source>
</evidence>
<dbReference type="GO" id="GO:0005576">
    <property type="term" value="C:extracellular region"/>
    <property type="evidence" value="ECO:0007669"/>
    <property type="project" value="InterPro"/>
</dbReference>
<sequence>MRVLSNEMNTFRVPVAAMLLICLILSGFSGSQCSELRCSCVNYYSGIPWTATCVYVKPKSIECNKYELIVYNGSPNKTCVRVRNQSVFDRITKQKWFKVTKGAKHQLSLTPQRASCAVSK</sequence>
<keyword evidence="2" id="KW-1185">Reference proteome</keyword>
<organism evidence="1 2">
    <name type="scientific">macacine betaherpesvirus 8</name>
    <dbReference type="NCBI Taxonomy" id="2560567"/>
    <lineage>
        <taxon>Viruses</taxon>
        <taxon>Duplodnaviria</taxon>
        <taxon>Heunggongvirae</taxon>
        <taxon>Peploviricota</taxon>
        <taxon>Herviviricetes</taxon>
        <taxon>Herpesvirales</taxon>
        <taxon>Orthoherpesviridae</taxon>
        <taxon>Betaherpesvirinae</taxon>
        <taxon>Cytomegalovirus</taxon>
        <taxon>Cytomegalovirus macacinebeta8</taxon>
    </lineage>
</organism>
<dbReference type="GO" id="GO:0006955">
    <property type="term" value="P:immune response"/>
    <property type="evidence" value="ECO:0007669"/>
    <property type="project" value="InterPro"/>
</dbReference>
<dbReference type="SUPFAM" id="SSF54117">
    <property type="entry name" value="Interleukin 8-like chemokines"/>
    <property type="match status" value="1"/>
</dbReference>
<gene>
    <name evidence="1" type="ORF">cyUL146</name>
</gene>
<accession>G8H0S1</accession>
<dbReference type="InterPro" id="IPR036048">
    <property type="entry name" value="Interleukin_8-like_sf"/>
</dbReference>
<protein>
    <submittedName>
        <fullName evidence="1">Protein UL146</fullName>
    </submittedName>
</protein>
<proteinExistence type="predicted"/>
<name>G8H0S1_9BETA</name>
<reference evidence="1 2" key="1">
    <citation type="journal article" date="2011" name="J. Virol.">
        <title>Genomic sequencing and characterization of cynomolgus macaque cytomegalovirus.</title>
        <authorList>
            <person name="Marsh A.K."/>
            <person name="Willer D.O."/>
            <person name="Ambagala A.P."/>
            <person name="Dzamba M."/>
            <person name="Chan J.K."/>
            <person name="Pilon R."/>
            <person name="Fournier J."/>
            <person name="Sandstrom P."/>
            <person name="Brudno M."/>
            <person name="Macdonald K.S."/>
        </authorList>
    </citation>
    <scope>NUCLEOTIDE SEQUENCE [LARGE SCALE GENOMIC DNA]</scope>
    <source>
        <strain evidence="1 2">Ottawa</strain>
    </source>
</reference>